<dbReference type="GO" id="GO:0005576">
    <property type="term" value="C:extracellular region"/>
    <property type="evidence" value="ECO:0007669"/>
    <property type="project" value="UniProtKB-SubCell"/>
</dbReference>
<feature type="chain" id="PRO_5043116569" description="Apolipoprotein D" evidence="11">
    <location>
        <begin position="17"/>
        <end position="183"/>
    </location>
</feature>
<dbReference type="Proteomes" id="UP000007635">
    <property type="component" value="Chromosome XXI"/>
</dbReference>
<dbReference type="PROSITE" id="PS00213">
    <property type="entry name" value="LIPOCALIN"/>
    <property type="match status" value="1"/>
</dbReference>
<dbReference type="InParanoid" id="G3NP26"/>
<comment type="subcellular location">
    <subcellularLocation>
        <location evidence="1">Secreted</location>
    </subcellularLocation>
</comment>
<dbReference type="Gene3D" id="2.40.128.20">
    <property type="match status" value="1"/>
</dbReference>
<dbReference type="GeneID" id="120812101"/>
<dbReference type="GO" id="GO:0000302">
    <property type="term" value="P:response to reactive oxygen species"/>
    <property type="evidence" value="ECO:0007669"/>
    <property type="project" value="TreeGrafter"/>
</dbReference>
<dbReference type="SUPFAM" id="SSF50814">
    <property type="entry name" value="Lipocalins"/>
    <property type="match status" value="1"/>
</dbReference>
<keyword evidence="7" id="KW-0446">Lipid-binding</keyword>
<comment type="similarity">
    <text evidence="2 11">Belongs to the calycin superfamily. Lipocalin family.</text>
</comment>
<dbReference type="InterPro" id="IPR012674">
    <property type="entry name" value="Calycin"/>
</dbReference>
<dbReference type="OMA" id="AQTYRWG"/>
<dbReference type="InterPro" id="IPR022272">
    <property type="entry name" value="Lipocalin_CS"/>
</dbReference>
<dbReference type="GO" id="GO:0006629">
    <property type="term" value="P:lipid metabolic process"/>
    <property type="evidence" value="ECO:0007669"/>
    <property type="project" value="TreeGrafter"/>
</dbReference>
<dbReference type="FunCoup" id="G3NP26">
    <property type="interactions" value="101"/>
</dbReference>
<dbReference type="InterPro" id="IPR002969">
    <property type="entry name" value="ApolipopD"/>
</dbReference>
<dbReference type="InterPro" id="IPR000566">
    <property type="entry name" value="Lipocln_cytosolic_FA-bd_dom"/>
</dbReference>
<keyword evidence="9" id="KW-0325">Glycoprotein</keyword>
<dbReference type="PIRSF" id="PIRSF036893">
    <property type="entry name" value="Lipocalin_ApoD"/>
    <property type="match status" value="1"/>
</dbReference>
<dbReference type="PRINTS" id="PR02058">
    <property type="entry name" value="APODVERTBRTE"/>
</dbReference>
<dbReference type="GO" id="GO:0042246">
    <property type="term" value="P:tissue regeneration"/>
    <property type="evidence" value="ECO:0007669"/>
    <property type="project" value="InterPro"/>
</dbReference>
<organism evidence="13 14">
    <name type="scientific">Gasterosteus aculeatus aculeatus</name>
    <name type="common">three-spined stickleback</name>
    <dbReference type="NCBI Taxonomy" id="481459"/>
    <lineage>
        <taxon>Eukaryota</taxon>
        <taxon>Metazoa</taxon>
        <taxon>Chordata</taxon>
        <taxon>Craniata</taxon>
        <taxon>Vertebrata</taxon>
        <taxon>Euteleostomi</taxon>
        <taxon>Actinopterygii</taxon>
        <taxon>Neopterygii</taxon>
        <taxon>Teleostei</taxon>
        <taxon>Neoteleostei</taxon>
        <taxon>Acanthomorphata</taxon>
        <taxon>Eupercaria</taxon>
        <taxon>Perciformes</taxon>
        <taxon>Cottioidei</taxon>
        <taxon>Gasterosteales</taxon>
        <taxon>Gasterosteidae</taxon>
        <taxon>Gasterosteus</taxon>
    </lineage>
</organism>
<evidence type="ECO:0000256" key="7">
    <source>
        <dbReference type="ARBA" id="ARBA00023121"/>
    </source>
</evidence>
<evidence type="ECO:0000256" key="1">
    <source>
        <dbReference type="ARBA" id="ARBA00004613"/>
    </source>
</evidence>
<dbReference type="GO" id="GO:0005737">
    <property type="term" value="C:cytoplasm"/>
    <property type="evidence" value="ECO:0007669"/>
    <property type="project" value="TreeGrafter"/>
</dbReference>
<dbReference type="InterPro" id="IPR022271">
    <property type="entry name" value="Lipocalin_ApoD"/>
</dbReference>
<evidence type="ECO:0000256" key="11">
    <source>
        <dbReference type="PIRNR" id="PIRNR036893"/>
    </source>
</evidence>
<evidence type="ECO:0000256" key="3">
    <source>
        <dbReference type="ARBA" id="ARBA00019890"/>
    </source>
</evidence>
<dbReference type="FunFam" id="2.40.128.20:FF:000003">
    <property type="entry name" value="Apolipoprotein D"/>
    <property type="match status" value="1"/>
</dbReference>
<feature type="domain" description="Lipocalin/cytosolic fatty-acid binding" evidence="12">
    <location>
        <begin position="34"/>
        <end position="176"/>
    </location>
</feature>
<dbReference type="CDD" id="cd19437">
    <property type="entry name" value="lipocalin_apoD-like"/>
    <property type="match status" value="1"/>
</dbReference>
<dbReference type="KEGG" id="gat:120812101"/>
<dbReference type="InterPro" id="IPR026222">
    <property type="entry name" value="ApoD_vertbrte"/>
</dbReference>
<dbReference type="GO" id="GO:0006869">
    <property type="term" value="P:lipid transport"/>
    <property type="evidence" value="ECO:0007669"/>
    <property type="project" value="InterPro"/>
</dbReference>
<evidence type="ECO:0000256" key="8">
    <source>
        <dbReference type="ARBA" id="ARBA00023157"/>
    </source>
</evidence>
<dbReference type="STRING" id="69293.ENSGACP00000007090"/>
<dbReference type="eggNOG" id="KOG4824">
    <property type="taxonomic scope" value="Eukaryota"/>
</dbReference>
<reference evidence="13" key="3">
    <citation type="submission" date="2025-09" db="UniProtKB">
        <authorList>
            <consortium name="Ensembl"/>
        </authorList>
    </citation>
    <scope>IDENTIFICATION</scope>
</reference>
<dbReference type="PANTHER" id="PTHR10612">
    <property type="entry name" value="APOLIPOPROTEIN D"/>
    <property type="match status" value="1"/>
</dbReference>
<evidence type="ECO:0000256" key="9">
    <source>
        <dbReference type="ARBA" id="ARBA00023180"/>
    </source>
</evidence>
<sequence length="183" mass="20534">MSAVYLLLLLLPLVSTQTFHWGGCPAPEVQPNFNLTQYLGRWYEIERLPASFERGKCIEANYALNEDGTIQVLNSQIEENGVDVAEGTAVVLNQTEPAKLGVKFSFFSPNGPYWVLSTDYTSYSVVYSCTSIFDIFYFDFAWILSRSRSLPPQTVAEAKGLMTRQNIELCKMMATDQTGCPDN</sequence>
<dbReference type="GeneTree" id="ENSGT00510000046981"/>
<reference evidence="13 14" key="1">
    <citation type="journal article" date="2021" name="G3 (Bethesda)">
        <title>Improved contiguity of the threespine stickleback genome using long-read sequencing.</title>
        <authorList>
            <person name="Nath S."/>
            <person name="Shaw D.E."/>
            <person name="White M.A."/>
        </authorList>
    </citation>
    <scope>NUCLEOTIDE SEQUENCE [LARGE SCALE GENOMIC DNA]</scope>
    <source>
        <strain evidence="13 14">Lake Benthic</strain>
    </source>
</reference>
<keyword evidence="10" id="KW-0873">Pyrrolidone carboxylic acid</keyword>
<dbReference type="PANTHER" id="PTHR10612:SF15">
    <property type="entry name" value="APOLIPOPROTEIN D"/>
    <property type="match status" value="1"/>
</dbReference>
<evidence type="ECO:0000256" key="5">
    <source>
        <dbReference type="ARBA" id="ARBA00022525"/>
    </source>
</evidence>
<feature type="signal peptide" evidence="11">
    <location>
        <begin position="1"/>
        <end position="16"/>
    </location>
</feature>
<keyword evidence="6 11" id="KW-0732">Signal</keyword>
<dbReference type="RefSeq" id="XP_040023862.1">
    <property type="nucleotide sequence ID" value="XM_040167928.1"/>
</dbReference>
<evidence type="ECO:0000313" key="13">
    <source>
        <dbReference type="Ensembl" id="ENSGACP00000007090.2"/>
    </source>
</evidence>
<dbReference type="AlphaFoldDB" id="G3NP26"/>
<dbReference type="GO" id="GO:0008289">
    <property type="term" value="F:lipid binding"/>
    <property type="evidence" value="ECO:0007669"/>
    <property type="project" value="UniProtKB-KW"/>
</dbReference>
<dbReference type="Ensembl" id="ENSGACT00000007108.2">
    <property type="protein sequence ID" value="ENSGACP00000007090.2"/>
    <property type="gene ID" value="ENSGACG00000005360.2"/>
</dbReference>
<evidence type="ECO:0000256" key="4">
    <source>
        <dbReference type="ARBA" id="ARBA00022448"/>
    </source>
</evidence>
<dbReference type="Bgee" id="ENSGACG00000005360">
    <property type="expression patterns" value="Expressed in pharyngeal gill and 4 other cell types or tissues"/>
</dbReference>
<evidence type="ECO:0000256" key="6">
    <source>
        <dbReference type="ARBA" id="ARBA00022729"/>
    </source>
</evidence>
<evidence type="ECO:0000256" key="2">
    <source>
        <dbReference type="ARBA" id="ARBA00006889"/>
    </source>
</evidence>
<evidence type="ECO:0000313" key="14">
    <source>
        <dbReference type="Proteomes" id="UP000007635"/>
    </source>
</evidence>
<protein>
    <recommendedName>
        <fullName evidence="3">Apolipoprotein D</fullName>
    </recommendedName>
</protein>
<accession>G3NP26</accession>
<keyword evidence="8" id="KW-1015">Disulfide bond</keyword>
<keyword evidence="5" id="KW-0964">Secreted</keyword>
<dbReference type="Pfam" id="PF08212">
    <property type="entry name" value="Lipocalin_2"/>
    <property type="match status" value="1"/>
</dbReference>
<dbReference type="GO" id="GO:0007420">
    <property type="term" value="P:brain development"/>
    <property type="evidence" value="ECO:0007669"/>
    <property type="project" value="InterPro"/>
</dbReference>
<name>G3NP26_GASAC</name>
<evidence type="ECO:0000259" key="12">
    <source>
        <dbReference type="Pfam" id="PF08212"/>
    </source>
</evidence>
<dbReference type="PRINTS" id="PR01219">
    <property type="entry name" value="APOLIPOPROTD"/>
</dbReference>
<evidence type="ECO:0000256" key="10">
    <source>
        <dbReference type="ARBA" id="ARBA00023283"/>
    </source>
</evidence>
<reference evidence="13" key="2">
    <citation type="submission" date="2025-08" db="UniProtKB">
        <authorList>
            <consortium name="Ensembl"/>
        </authorList>
    </citation>
    <scope>IDENTIFICATION</scope>
</reference>
<proteinExistence type="inferred from homology"/>
<keyword evidence="14" id="KW-1185">Reference proteome</keyword>
<keyword evidence="4" id="KW-0813">Transport</keyword>